<keyword evidence="1" id="KW-0812">Transmembrane</keyword>
<feature type="transmembrane region" description="Helical" evidence="1">
    <location>
        <begin position="12"/>
        <end position="31"/>
    </location>
</feature>
<comment type="caution">
    <text evidence="2">The sequence shown here is derived from an EMBL/GenBank/DDBJ whole genome shotgun (WGS) entry which is preliminary data.</text>
</comment>
<dbReference type="Proteomes" id="UP001597469">
    <property type="component" value="Unassembled WGS sequence"/>
</dbReference>
<keyword evidence="1" id="KW-1133">Transmembrane helix</keyword>
<keyword evidence="1" id="KW-0472">Membrane</keyword>
<keyword evidence="3" id="KW-1185">Reference proteome</keyword>
<sequence length="254" mass="28043">MKRTIRNRTVRILLLTGFGLTILLITIRHYYEATTSNTVRTSNESVIQSIGVLNNAIELTLELSYSPHEPLSNTTAQAIYKSNRSARNMAAIRPLLDSLVSLTSQTSELNPLARRLQTEAQALLQSEPAATEHLISSILFSFSEWAARFRLSYANTNVSLPPTDLPLNRALQGRAVSSHNLRSKTETGFRLLATPASLLQNLKATLLGPYPPSATLLKPTAKSRNYSEPAPLPNNRFRNGKSSWLTSAMIFAPL</sequence>
<organism evidence="2 3">
    <name type="scientific">Spirosoma soli</name>
    <dbReference type="NCBI Taxonomy" id="1770529"/>
    <lineage>
        <taxon>Bacteria</taxon>
        <taxon>Pseudomonadati</taxon>
        <taxon>Bacteroidota</taxon>
        <taxon>Cytophagia</taxon>
        <taxon>Cytophagales</taxon>
        <taxon>Cytophagaceae</taxon>
        <taxon>Spirosoma</taxon>
    </lineage>
</organism>
<dbReference type="EMBL" id="JBHULN010000001">
    <property type="protein sequence ID" value="MFD2569449.1"/>
    <property type="molecule type" value="Genomic_DNA"/>
</dbReference>
<name>A0ABW5LYW3_9BACT</name>
<gene>
    <name evidence="2" type="ORF">ACFSUS_02315</name>
</gene>
<dbReference type="RefSeq" id="WP_381518486.1">
    <property type="nucleotide sequence ID" value="NZ_JBHULN010000001.1"/>
</dbReference>
<accession>A0ABW5LYW3</accession>
<evidence type="ECO:0000313" key="3">
    <source>
        <dbReference type="Proteomes" id="UP001597469"/>
    </source>
</evidence>
<reference evidence="3" key="1">
    <citation type="journal article" date="2019" name="Int. J. Syst. Evol. Microbiol.">
        <title>The Global Catalogue of Microorganisms (GCM) 10K type strain sequencing project: providing services to taxonomists for standard genome sequencing and annotation.</title>
        <authorList>
            <consortium name="The Broad Institute Genomics Platform"/>
            <consortium name="The Broad Institute Genome Sequencing Center for Infectious Disease"/>
            <person name="Wu L."/>
            <person name="Ma J."/>
        </authorList>
    </citation>
    <scope>NUCLEOTIDE SEQUENCE [LARGE SCALE GENOMIC DNA]</scope>
    <source>
        <strain evidence="3">KCTC 42805</strain>
    </source>
</reference>
<evidence type="ECO:0000313" key="2">
    <source>
        <dbReference type="EMBL" id="MFD2569449.1"/>
    </source>
</evidence>
<protein>
    <submittedName>
        <fullName evidence="2">Uncharacterized protein</fullName>
    </submittedName>
</protein>
<proteinExistence type="predicted"/>
<evidence type="ECO:0000256" key="1">
    <source>
        <dbReference type="SAM" id="Phobius"/>
    </source>
</evidence>